<evidence type="ECO:0000256" key="6">
    <source>
        <dbReference type="SAM" id="MobiDB-lite"/>
    </source>
</evidence>
<dbReference type="AlphaFoldDB" id="K2GAP9"/>
<dbReference type="FunFam" id="3.30.230.10:FF:000001">
    <property type="entry name" value="30S ribosomal protein S9"/>
    <property type="match status" value="1"/>
</dbReference>
<evidence type="ECO:0000256" key="2">
    <source>
        <dbReference type="ARBA" id="ARBA00022980"/>
    </source>
</evidence>
<comment type="similarity">
    <text evidence="1">Belongs to the universal ribosomal protein uS9 family.</text>
</comment>
<dbReference type="PANTHER" id="PTHR21569">
    <property type="entry name" value="RIBOSOMAL PROTEIN S9"/>
    <property type="match status" value="1"/>
</dbReference>
<dbReference type="GO" id="GO:0006412">
    <property type="term" value="P:translation"/>
    <property type="evidence" value="ECO:0007669"/>
    <property type="project" value="InterPro"/>
</dbReference>
<dbReference type="InterPro" id="IPR000754">
    <property type="entry name" value="Ribosomal_uS9"/>
</dbReference>
<dbReference type="InterPro" id="IPR023035">
    <property type="entry name" value="Ribosomal_uS9_bac/plastid"/>
</dbReference>
<keyword evidence="2" id="KW-0689">Ribosomal protein</keyword>
<dbReference type="NCBIfam" id="NF001099">
    <property type="entry name" value="PRK00132.1"/>
    <property type="match status" value="1"/>
</dbReference>
<dbReference type="Gene3D" id="3.30.230.10">
    <property type="match status" value="1"/>
</dbReference>
<dbReference type="Pfam" id="PF00380">
    <property type="entry name" value="Ribosomal_S9"/>
    <property type="match status" value="1"/>
</dbReference>
<comment type="caution">
    <text evidence="7">The sequence shown here is derived from an EMBL/GenBank/DDBJ whole genome shotgun (WGS) entry which is preliminary data.</text>
</comment>
<dbReference type="InterPro" id="IPR014721">
    <property type="entry name" value="Ribsml_uS5_D2-typ_fold_subgr"/>
</dbReference>
<feature type="region of interest" description="Disordered" evidence="6">
    <location>
        <begin position="109"/>
        <end position="131"/>
    </location>
</feature>
<feature type="compositionally biased region" description="Basic residues" evidence="6">
    <location>
        <begin position="112"/>
        <end position="131"/>
    </location>
</feature>
<dbReference type="SUPFAM" id="SSF54211">
    <property type="entry name" value="Ribosomal protein S5 domain 2-like"/>
    <property type="match status" value="1"/>
</dbReference>
<keyword evidence="3" id="KW-0687">Ribonucleoprotein</keyword>
<gene>
    <name evidence="7" type="ORF">ACD_3C00241G0003</name>
</gene>
<accession>K2GAP9</accession>
<evidence type="ECO:0000256" key="5">
    <source>
        <dbReference type="ARBA" id="ARBA00035523"/>
    </source>
</evidence>
<dbReference type="PANTHER" id="PTHR21569:SF1">
    <property type="entry name" value="SMALL RIBOSOMAL SUBUNIT PROTEIN US9M"/>
    <property type="match status" value="1"/>
</dbReference>
<organism evidence="7">
    <name type="scientific">uncultured bacterium</name>
    <name type="common">gcode 4</name>
    <dbReference type="NCBI Taxonomy" id="1234023"/>
    <lineage>
        <taxon>Bacteria</taxon>
        <taxon>environmental samples</taxon>
    </lineage>
</organism>
<dbReference type="InterPro" id="IPR020568">
    <property type="entry name" value="Ribosomal_Su5_D2-typ_SF"/>
</dbReference>
<name>K2GAP9_9BACT</name>
<evidence type="ECO:0000256" key="1">
    <source>
        <dbReference type="ARBA" id="ARBA00005251"/>
    </source>
</evidence>
<evidence type="ECO:0000256" key="3">
    <source>
        <dbReference type="ARBA" id="ARBA00023274"/>
    </source>
</evidence>
<protein>
    <recommendedName>
        <fullName evidence="4">Small ribosomal subunit protein uS9</fullName>
    </recommendedName>
    <alternativeName>
        <fullName evidence="5">30S ribosomal protein S9</fullName>
    </alternativeName>
</protein>
<sequence length="131" mass="15169">MASKKYIYALWKRKTAVAQVKLFEWEGQSMINGKNYQDYVSRWDLYSVLLSPLKLVSWEGKYYFEVTVVGSGESAQVQAIRHGLARALSRVDAAMKKTMKQNSLLTRDARKVERKKPGLHKARKATQWSKR</sequence>
<proteinExistence type="inferred from homology"/>
<dbReference type="GO" id="GO:0003723">
    <property type="term" value="F:RNA binding"/>
    <property type="evidence" value="ECO:0007669"/>
    <property type="project" value="TreeGrafter"/>
</dbReference>
<dbReference type="GO" id="GO:0022627">
    <property type="term" value="C:cytosolic small ribosomal subunit"/>
    <property type="evidence" value="ECO:0007669"/>
    <property type="project" value="TreeGrafter"/>
</dbReference>
<dbReference type="GO" id="GO:0003735">
    <property type="term" value="F:structural constituent of ribosome"/>
    <property type="evidence" value="ECO:0007669"/>
    <property type="project" value="InterPro"/>
</dbReference>
<dbReference type="EMBL" id="AMFJ01000515">
    <property type="protein sequence ID" value="EKE27214.1"/>
    <property type="molecule type" value="Genomic_DNA"/>
</dbReference>
<evidence type="ECO:0000313" key="7">
    <source>
        <dbReference type="EMBL" id="EKE27214.1"/>
    </source>
</evidence>
<evidence type="ECO:0000256" key="4">
    <source>
        <dbReference type="ARBA" id="ARBA00035259"/>
    </source>
</evidence>
<reference evidence="7" key="1">
    <citation type="journal article" date="2012" name="Science">
        <title>Fermentation, hydrogen, and sulfur metabolism in multiple uncultivated bacterial phyla.</title>
        <authorList>
            <person name="Wrighton K.C."/>
            <person name="Thomas B.C."/>
            <person name="Sharon I."/>
            <person name="Miller C.S."/>
            <person name="Castelle C.J."/>
            <person name="VerBerkmoes N.C."/>
            <person name="Wilkins M.J."/>
            <person name="Hettich R.L."/>
            <person name="Lipton M.S."/>
            <person name="Williams K.H."/>
            <person name="Long P.E."/>
            <person name="Banfield J.F."/>
        </authorList>
    </citation>
    <scope>NUCLEOTIDE SEQUENCE [LARGE SCALE GENOMIC DNA]</scope>
</reference>